<dbReference type="GeneID" id="63710562"/>
<feature type="repeat" description="ANK" evidence="3">
    <location>
        <begin position="41"/>
        <end position="73"/>
    </location>
</feature>
<evidence type="ECO:0000256" key="3">
    <source>
        <dbReference type="PROSITE-ProRule" id="PRU00023"/>
    </source>
</evidence>
<reference evidence="4 5" key="1">
    <citation type="journal article" date="2016" name="BMC Genomics">
        <title>Genome sequencing and secondary metabolism of the postharvest pathogen Penicillium griseofulvum.</title>
        <authorList>
            <person name="Banani H."/>
            <person name="Marcet-Houben M."/>
            <person name="Ballester A.R."/>
            <person name="Abbruscato P."/>
            <person name="Gonzalez-Candelas L."/>
            <person name="Gabaldon T."/>
            <person name="Spadaro D."/>
        </authorList>
    </citation>
    <scope>NUCLEOTIDE SEQUENCE [LARGE SCALE GENOMIC DNA]</scope>
    <source>
        <strain evidence="4 5">PG3</strain>
    </source>
</reference>
<dbReference type="SMART" id="SM00248">
    <property type="entry name" value="ANK"/>
    <property type="match status" value="11"/>
</dbReference>
<keyword evidence="1" id="KW-0677">Repeat</keyword>
<organism evidence="4 5">
    <name type="scientific">Penicillium patulum</name>
    <name type="common">Penicillium griseofulvum</name>
    <dbReference type="NCBI Taxonomy" id="5078"/>
    <lineage>
        <taxon>Eukaryota</taxon>
        <taxon>Fungi</taxon>
        <taxon>Dikarya</taxon>
        <taxon>Ascomycota</taxon>
        <taxon>Pezizomycotina</taxon>
        <taxon>Eurotiomycetes</taxon>
        <taxon>Eurotiomycetidae</taxon>
        <taxon>Eurotiales</taxon>
        <taxon>Aspergillaceae</taxon>
        <taxon>Penicillium</taxon>
    </lineage>
</organism>
<keyword evidence="5" id="KW-1185">Reference proteome</keyword>
<feature type="repeat" description="ANK" evidence="3">
    <location>
        <begin position="220"/>
        <end position="252"/>
    </location>
</feature>
<dbReference type="Pfam" id="PF00023">
    <property type="entry name" value="Ank"/>
    <property type="match status" value="1"/>
</dbReference>
<dbReference type="Pfam" id="PF12796">
    <property type="entry name" value="Ank_2"/>
    <property type="match status" value="3"/>
</dbReference>
<dbReference type="PROSITE" id="PS50297">
    <property type="entry name" value="ANK_REP_REGION"/>
    <property type="match status" value="6"/>
</dbReference>
<dbReference type="PANTHER" id="PTHR24161:SF122">
    <property type="match status" value="1"/>
</dbReference>
<proteinExistence type="predicted"/>
<feature type="repeat" description="ANK" evidence="3">
    <location>
        <begin position="286"/>
        <end position="318"/>
    </location>
</feature>
<dbReference type="SUPFAM" id="SSF48403">
    <property type="entry name" value="Ankyrin repeat"/>
    <property type="match status" value="2"/>
</dbReference>
<feature type="repeat" description="ANK" evidence="3">
    <location>
        <begin position="74"/>
        <end position="106"/>
    </location>
</feature>
<feature type="repeat" description="ANK" evidence="3">
    <location>
        <begin position="400"/>
        <end position="432"/>
    </location>
</feature>
<dbReference type="Gene3D" id="1.25.40.20">
    <property type="entry name" value="Ankyrin repeat-containing domain"/>
    <property type="match status" value="5"/>
</dbReference>
<dbReference type="STRING" id="5078.A0A135LZL2"/>
<dbReference type="OMA" id="INICRHE"/>
<dbReference type="PANTHER" id="PTHR24161">
    <property type="entry name" value="ANK_REP_REGION DOMAIN-CONTAINING PROTEIN-RELATED"/>
    <property type="match status" value="1"/>
</dbReference>
<dbReference type="AlphaFoldDB" id="A0A135LZL2"/>
<evidence type="ECO:0000256" key="2">
    <source>
        <dbReference type="ARBA" id="ARBA00023043"/>
    </source>
</evidence>
<keyword evidence="2 3" id="KW-0040">ANK repeat</keyword>
<dbReference type="InterPro" id="IPR002110">
    <property type="entry name" value="Ankyrin_rpt"/>
</dbReference>
<comment type="caution">
    <text evidence="4">The sequence shown here is derived from an EMBL/GenBank/DDBJ whole genome shotgun (WGS) entry which is preliminary data.</text>
</comment>
<protein>
    <submittedName>
        <fullName evidence="4">Uncharacterized protein</fullName>
    </submittedName>
</protein>
<feature type="repeat" description="ANK" evidence="3">
    <location>
        <begin position="503"/>
        <end position="539"/>
    </location>
</feature>
<dbReference type="OrthoDB" id="366390at2759"/>
<evidence type="ECO:0000256" key="1">
    <source>
        <dbReference type="ARBA" id="ARBA00022737"/>
    </source>
</evidence>
<feature type="repeat" description="ANK" evidence="3">
    <location>
        <begin position="253"/>
        <end position="285"/>
    </location>
</feature>
<feature type="repeat" description="ANK" evidence="3">
    <location>
        <begin position="433"/>
        <end position="468"/>
    </location>
</feature>
<accession>A0A135LZL2</accession>
<name>A0A135LZL2_PENPA</name>
<dbReference type="RefSeq" id="XP_040652939.1">
    <property type="nucleotide sequence ID" value="XM_040795262.1"/>
</dbReference>
<dbReference type="EMBL" id="LHQR01000013">
    <property type="protein sequence ID" value="KXG54404.1"/>
    <property type="molecule type" value="Genomic_DNA"/>
</dbReference>
<dbReference type="InterPro" id="IPR036770">
    <property type="entry name" value="Ankyrin_rpt-contain_sf"/>
</dbReference>
<sequence>MCIYMKDYCQDALAEAVKYDRVEVVKVLVENGADLEYVYGDGRRPLHIAAKSNSGQMIKFLFGCGVSFYALDQSNTSALHIAAMKGKENAVRALLDCGFNPNFFDYEGDAPIHRVAKAYRRTSPNFLEGQLAVTRALLEYGANPYLKNRYGFMPLWIAAFLNRTIFLEILLKYGVNSHGLDANGHMQEPMPIGDFRVMVRDTLSDYTSHYPQVGHDGHLNCCTPLCIAAFLGCEGAVKLLLEHGANPNGIDPNGEMPLHLAVRDKNCAVAERLIKNGACLESRDCHGRTPIDWALSFGGQEMIQLLRDKGASARSIDWRGIDPIFRALDYGHTADWSAVRRGLLPPHIVDWADDYTICHQQRWPYYRYPGDWDGGEPHECESVVEWLLEEGSKVDSRDSLGRTLLHQAAFQNCEGTIKLLLKRGADPMAKDIFGQTPLHMACAPFIDLAEDAFEILLAAGSDPNSRDINGETPLHQAARAGFYWAPHLLKADGRVNYMAKDNNGNTALHLAVMSGRGEEGDLMIKALRRAGVDCSMVNNNGQTAMDLTRDWSEESTIIALSCELSEESDEYEYEDPDLEML</sequence>
<dbReference type="PROSITE" id="PS50088">
    <property type="entry name" value="ANK_REPEAT"/>
    <property type="match status" value="8"/>
</dbReference>
<dbReference type="Proteomes" id="UP000070168">
    <property type="component" value="Unassembled WGS sequence"/>
</dbReference>
<gene>
    <name evidence="4" type="ORF">PGRI_075480</name>
</gene>
<evidence type="ECO:0000313" key="4">
    <source>
        <dbReference type="EMBL" id="KXG54404.1"/>
    </source>
</evidence>
<evidence type="ECO:0000313" key="5">
    <source>
        <dbReference type="Proteomes" id="UP000070168"/>
    </source>
</evidence>